<dbReference type="Pfam" id="PF13561">
    <property type="entry name" value="adh_short_C2"/>
    <property type="match status" value="1"/>
</dbReference>
<dbReference type="GO" id="GO:0032787">
    <property type="term" value="P:monocarboxylic acid metabolic process"/>
    <property type="evidence" value="ECO:0007669"/>
    <property type="project" value="UniProtKB-ARBA"/>
</dbReference>
<proteinExistence type="inferred from homology"/>
<reference evidence="4" key="1">
    <citation type="submission" date="2022-05" db="EMBL/GenBank/DDBJ databases">
        <title>Draft genome sequence of Clostridium tertium strain CP3 isolated from Peru.</title>
        <authorList>
            <person name="Hurtado R."/>
            <person name="Lima L."/>
            <person name="Sousa T."/>
            <person name="Jaiswal A.K."/>
            <person name="Tiwari S."/>
            <person name="Maturrano L."/>
            <person name="Brenig B."/>
            <person name="Azevedo V."/>
        </authorList>
    </citation>
    <scope>NUCLEOTIDE SEQUENCE</scope>
    <source>
        <strain evidence="4">CP3</strain>
    </source>
</reference>
<keyword evidence="5" id="KW-1185">Reference proteome</keyword>
<dbReference type="InterPro" id="IPR002347">
    <property type="entry name" value="SDR_fam"/>
</dbReference>
<keyword evidence="3" id="KW-0753">Steroid metabolism</keyword>
<protein>
    <submittedName>
        <fullName evidence="4">SDR family oxidoreductase</fullName>
    </submittedName>
</protein>
<dbReference type="AlphaFoldDB" id="A0A9X3XPW0"/>
<dbReference type="NCBIfam" id="NF009466">
    <property type="entry name" value="PRK12826.1-2"/>
    <property type="match status" value="1"/>
</dbReference>
<dbReference type="EMBL" id="JAMRYU010000013">
    <property type="protein sequence ID" value="MDC4241077.1"/>
    <property type="molecule type" value="Genomic_DNA"/>
</dbReference>
<keyword evidence="3" id="KW-0443">Lipid metabolism</keyword>
<comment type="similarity">
    <text evidence="1">Belongs to the short-chain dehydrogenases/reductases (SDR) family.</text>
</comment>
<evidence type="ECO:0000256" key="3">
    <source>
        <dbReference type="ARBA" id="ARBA00023221"/>
    </source>
</evidence>
<name>A0A9X3XPW0_9CLOT</name>
<dbReference type="PRINTS" id="PR00080">
    <property type="entry name" value="SDRFAMILY"/>
</dbReference>
<dbReference type="Gene3D" id="3.40.50.720">
    <property type="entry name" value="NAD(P)-binding Rossmann-like Domain"/>
    <property type="match status" value="1"/>
</dbReference>
<dbReference type="FunFam" id="3.40.50.720:FF:000173">
    <property type="entry name" value="3-oxoacyl-[acyl-carrier protein] reductase"/>
    <property type="match status" value="1"/>
</dbReference>
<sequence>MENLQGKIALITGASRGIGKAIAIELAKEGATIIINYSKDDDGAETTLAEIIALGGYGKLYKCNISDYAMCKEMIDHVIESFGKIDILVNNAGISTIGLFMDSSKEDIDNVMGVNIIGTMYLSKHALPHMISKGKGNIINISSIWGDVGASCEVVYSSSKGAINLFTKSLAKEVAPMGIRVNAIAPGVINTEMNSFLSKDEKKELEEEIPMGRFGEADEIGKLVAFICNDSCKYLTGQIIKVDGGLI</sequence>
<dbReference type="PANTHER" id="PTHR42879:SF2">
    <property type="entry name" value="3-OXOACYL-[ACYL-CARRIER-PROTEIN] REDUCTASE FABG"/>
    <property type="match status" value="1"/>
</dbReference>
<gene>
    <name evidence="4" type="ORF">NE398_12995</name>
</gene>
<keyword evidence="2" id="KW-0560">Oxidoreductase</keyword>
<dbReference type="PRINTS" id="PR00081">
    <property type="entry name" value="GDHRDH"/>
</dbReference>
<dbReference type="InterPro" id="IPR050259">
    <property type="entry name" value="SDR"/>
</dbReference>
<dbReference type="NCBIfam" id="NF005559">
    <property type="entry name" value="PRK07231.1"/>
    <property type="match status" value="1"/>
</dbReference>
<dbReference type="SUPFAM" id="SSF51735">
    <property type="entry name" value="NAD(P)-binding Rossmann-fold domains"/>
    <property type="match status" value="1"/>
</dbReference>
<dbReference type="PROSITE" id="PS00061">
    <property type="entry name" value="ADH_SHORT"/>
    <property type="match status" value="1"/>
</dbReference>
<accession>A0A9X3XPW0</accession>
<evidence type="ECO:0000313" key="4">
    <source>
        <dbReference type="EMBL" id="MDC4241077.1"/>
    </source>
</evidence>
<evidence type="ECO:0000256" key="1">
    <source>
        <dbReference type="ARBA" id="ARBA00006484"/>
    </source>
</evidence>
<dbReference type="GO" id="GO:0008202">
    <property type="term" value="P:steroid metabolic process"/>
    <property type="evidence" value="ECO:0007669"/>
    <property type="project" value="UniProtKB-KW"/>
</dbReference>
<dbReference type="RefSeq" id="WP_272470446.1">
    <property type="nucleotide sequence ID" value="NZ_JAMRYU010000013.1"/>
</dbReference>
<evidence type="ECO:0000313" key="5">
    <source>
        <dbReference type="Proteomes" id="UP001141183"/>
    </source>
</evidence>
<organism evidence="4 5">
    <name type="scientific">Clostridium tertium</name>
    <dbReference type="NCBI Taxonomy" id="1559"/>
    <lineage>
        <taxon>Bacteria</taxon>
        <taxon>Bacillati</taxon>
        <taxon>Bacillota</taxon>
        <taxon>Clostridia</taxon>
        <taxon>Eubacteriales</taxon>
        <taxon>Clostridiaceae</taxon>
        <taxon>Clostridium</taxon>
    </lineage>
</organism>
<dbReference type="GO" id="GO:0016491">
    <property type="term" value="F:oxidoreductase activity"/>
    <property type="evidence" value="ECO:0007669"/>
    <property type="project" value="UniProtKB-KW"/>
</dbReference>
<dbReference type="InterPro" id="IPR020904">
    <property type="entry name" value="Sc_DH/Rdtase_CS"/>
</dbReference>
<comment type="caution">
    <text evidence="4">The sequence shown here is derived from an EMBL/GenBank/DDBJ whole genome shotgun (WGS) entry which is preliminary data.</text>
</comment>
<dbReference type="InterPro" id="IPR036291">
    <property type="entry name" value="NAD(P)-bd_dom_sf"/>
</dbReference>
<dbReference type="NCBIfam" id="NF047420">
    <property type="entry name" value="EF_P_mod_YmfI"/>
    <property type="match status" value="1"/>
</dbReference>
<dbReference type="PANTHER" id="PTHR42879">
    <property type="entry name" value="3-OXOACYL-(ACYL-CARRIER-PROTEIN) REDUCTASE"/>
    <property type="match status" value="1"/>
</dbReference>
<dbReference type="CDD" id="cd05233">
    <property type="entry name" value="SDR_c"/>
    <property type="match status" value="1"/>
</dbReference>
<evidence type="ECO:0000256" key="2">
    <source>
        <dbReference type="ARBA" id="ARBA00023002"/>
    </source>
</evidence>
<dbReference type="Proteomes" id="UP001141183">
    <property type="component" value="Unassembled WGS sequence"/>
</dbReference>